<accession>A0A448WRS3</accession>
<dbReference type="AlphaFoldDB" id="A0A448WRS3"/>
<keyword evidence="2" id="KW-1185">Reference proteome</keyword>
<protein>
    <submittedName>
        <fullName evidence="1">Uncharacterized protein</fullName>
    </submittedName>
</protein>
<reference evidence="1" key="1">
    <citation type="submission" date="2018-11" db="EMBL/GenBank/DDBJ databases">
        <authorList>
            <consortium name="Pathogen Informatics"/>
        </authorList>
    </citation>
    <scope>NUCLEOTIDE SEQUENCE</scope>
</reference>
<dbReference type="Proteomes" id="UP000784294">
    <property type="component" value="Unassembled WGS sequence"/>
</dbReference>
<gene>
    <name evidence="1" type="ORF">PXEA_LOCUS12052</name>
</gene>
<sequence>MVIAYGPTEARLPAVCLLFHYWPELYPSVFQGNQTLRPYNYAWEAWKPQTCERTDCPNKTGKAFAMKVISCPNF</sequence>
<dbReference type="Pfam" id="PF14776">
    <property type="entry name" value="UNC-79"/>
    <property type="match status" value="1"/>
</dbReference>
<evidence type="ECO:0000313" key="1">
    <source>
        <dbReference type="EMBL" id="VEL18612.1"/>
    </source>
</evidence>
<name>A0A448WRS3_9PLAT</name>
<dbReference type="PANTHER" id="PTHR21696">
    <property type="entry name" value="PROTEIN UNC-79 HOMOLOG"/>
    <property type="match status" value="1"/>
</dbReference>
<dbReference type="InterPro" id="IPR024855">
    <property type="entry name" value="UNC79"/>
</dbReference>
<organism evidence="1 2">
    <name type="scientific">Protopolystoma xenopodis</name>
    <dbReference type="NCBI Taxonomy" id="117903"/>
    <lineage>
        <taxon>Eukaryota</taxon>
        <taxon>Metazoa</taxon>
        <taxon>Spiralia</taxon>
        <taxon>Lophotrochozoa</taxon>
        <taxon>Platyhelminthes</taxon>
        <taxon>Monogenea</taxon>
        <taxon>Polyopisthocotylea</taxon>
        <taxon>Polystomatidea</taxon>
        <taxon>Polystomatidae</taxon>
        <taxon>Protopolystoma</taxon>
    </lineage>
</organism>
<dbReference type="EMBL" id="CAAALY010037787">
    <property type="protein sequence ID" value="VEL18612.1"/>
    <property type="molecule type" value="Genomic_DNA"/>
</dbReference>
<comment type="caution">
    <text evidence="1">The sequence shown here is derived from an EMBL/GenBank/DDBJ whole genome shotgun (WGS) entry which is preliminary data.</text>
</comment>
<dbReference type="OrthoDB" id="6286873at2759"/>
<dbReference type="PANTHER" id="PTHR21696:SF2">
    <property type="entry name" value="PROTEIN UNC-79 HOMOLOG"/>
    <property type="match status" value="1"/>
</dbReference>
<proteinExistence type="predicted"/>
<evidence type="ECO:0000313" key="2">
    <source>
        <dbReference type="Proteomes" id="UP000784294"/>
    </source>
</evidence>